<dbReference type="Proteomes" id="UP001371456">
    <property type="component" value="Unassembled WGS sequence"/>
</dbReference>
<dbReference type="SUPFAM" id="SSF81383">
    <property type="entry name" value="F-box domain"/>
    <property type="match status" value="1"/>
</dbReference>
<name>A0AAN8T403_SOLBU</name>
<keyword evidence="1" id="KW-0812">Transmembrane</keyword>
<gene>
    <name evidence="2" type="ORF">RDI58_024845</name>
</gene>
<keyword evidence="1" id="KW-0472">Membrane</keyword>
<protein>
    <submittedName>
        <fullName evidence="2">Uncharacterized protein</fullName>
    </submittedName>
</protein>
<dbReference type="InterPro" id="IPR036047">
    <property type="entry name" value="F-box-like_dom_sf"/>
</dbReference>
<accession>A0AAN8T403</accession>
<evidence type="ECO:0000313" key="2">
    <source>
        <dbReference type="EMBL" id="KAK6778127.1"/>
    </source>
</evidence>
<organism evidence="2 3">
    <name type="scientific">Solanum bulbocastanum</name>
    <name type="common">Wild potato</name>
    <dbReference type="NCBI Taxonomy" id="147425"/>
    <lineage>
        <taxon>Eukaryota</taxon>
        <taxon>Viridiplantae</taxon>
        <taxon>Streptophyta</taxon>
        <taxon>Embryophyta</taxon>
        <taxon>Tracheophyta</taxon>
        <taxon>Spermatophyta</taxon>
        <taxon>Magnoliopsida</taxon>
        <taxon>eudicotyledons</taxon>
        <taxon>Gunneridae</taxon>
        <taxon>Pentapetalae</taxon>
        <taxon>asterids</taxon>
        <taxon>lamiids</taxon>
        <taxon>Solanales</taxon>
        <taxon>Solanaceae</taxon>
        <taxon>Solanoideae</taxon>
        <taxon>Solaneae</taxon>
        <taxon>Solanum</taxon>
    </lineage>
</organism>
<keyword evidence="3" id="KW-1185">Reference proteome</keyword>
<dbReference type="CDD" id="cd22162">
    <property type="entry name" value="F-box_AtSKIP3-like"/>
    <property type="match status" value="1"/>
</dbReference>
<reference evidence="2 3" key="1">
    <citation type="submission" date="2024-02" db="EMBL/GenBank/DDBJ databases">
        <title>de novo genome assembly of Solanum bulbocastanum strain 11H21.</title>
        <authorList>
            <person name="Hosaka A.J."/>
        </authorList>
    </citation>
    <scope>NUCLEOTIDE SEQUENCE [LARGE SCALE GENOMIC DNA]</scope>
    <source>
        <tissue evidence="2">Young leaves</tissue>
    </source>
</reference>
<proteinExistence type="predicted"/>
<comment type="caution">
    <text evidence="2">The sequence shown here is derived from an EMBL/GenBank/DDBJ whole genome shotgun (WGS) entry which is preliminary data.</text>
</comment>
<keyword evidence="1" id="KW-1133">Transmembrane helix</keyword>
<evidence type="ECO:0000256" key="1">
    <source>
        <dbReference type="SAM" id="Phobius"/>
    </source>
</evidence>
<dbReference type="EMBL" id="JBANQN010000010">
    <property type="protein sequence ID" value="KAK6778127.1"/>
    <property type="molecule type" value="Genomic_DNA"/>
</dbReference>
<dbReference type="AlphaFoldDB" id="A0AAN8T403"/>
<evidence type="ECO:0000313" key="3">
    <source>
        <dbReference type="Proteomes" id="UP001371456"/>
    </source>
</evidence>
<sequence>MDYFESLSEGCKFEIISKTTPADAVRSIILSKGFKFVAESDEIWRTFLPHDYLEIINRSEFLLDCNPKKELFCRLCDSPILLDGGKLVKFHFDVVIFYEFSYFLFNIDCVYIPKLLIDTCYLSHEAKLRFNLYGLNFKVLNIYLVIFNVVGSYVLVVIFIMIFYT</sequence>
<feature type="transmembrane region" description="Helical" evidence="1">
    <location>
        <begin position="139"/>
        <end position="164"/>
    </location>
</feature>